<organism evidence="2 3">
    <name type="scientific">Phlebiopsis gigantea (strain 11061_1 CR5-6)</name>
    <name type="common">White-rot fungus</name>
    <name type="synonym">Peniophora gigantea</name>
    <dbReference type="NCBI Taxonomy" id="745531"/>
    <lineage>
        <taxon>Eukaryota</taxon>
        <taxon>Fungi</taxon>
        <taxon>Dikarya</taxon>
        <taxon>Basidiomycota</taxon>
        <taxon>Agaricomycotina</taxon>
        <taxon>Agaricomycetes</taxon>
        <taxon>Polyporales</taxon>
        <taxon>Phanerochaetaceae</taxon>
        <taxon>Phlebiopsis</taxon>
    </lineage>
</organism>
<reference evidence="2 3" key="1">
    <citation type="journal article" date="2014" name="PLoS Genet.">
        <title>Analysis of the Phlebiopsis gigantea genome, transcriptome and secretome provides insight into its pioneer colonization strategies of wood.</title>
        <authorList>
            <person name="Hori C."/>
            <person name="Ishida T."/>
            <person name="Igarashi K."/>
            <person name="Samejima M."/>
            <person name="Suzuki H."/>
            <person name="Master E."/>
            <person name="Ferreira P."/>
            <person name="Ruiz-Duenas F.J."/>
            <person name="Held B."/>
            <person name="Canessa P."/>
            <person name="Larrondo L.F."/>
            <person name="Schmoll M."/>
            <person name="Druzhinina I.S."/>
            <person name="Kubicek C.P."/>
            <person name="Gaskell J.A."/>
            <person name="Kersten P."/>
            <person name="St John F."/>
            <person name="Glasner J."/>
            <person name="Sabat G."/>
            <person name="Splinter BonDurant S."/>
            <person name="Syed K."/>
            <person name="Yadav J."/>
            <person name="Mgbeahuruike A.C."/>
            <person name="Kovalchuk A."/>
            <person name="Asiegbu F.O."/>
            <person name="Lackner G."/>
            <person name="Hoffmeister D."/>
            <person name="Rencoret J."/>
            <person name="Gutierrez A."/>
            <person name="Sun H."/>
            <person name="Lindquist E."/>
            <person name="Barry K."/>
            <person name="Riley R."/>
            <person name="Grigoriev I.V."/>
            <person name="Henrissat B."/>
            <person name="Kues U."/>
            <person name="Berka R.M."/>
            <person name="Martinez A.T."/>
            <person name="Covert S.F."/>
            <person name="Blanchette R.A."/>
            <person name="Cullen D."/>
        </authorList>
    </citation>
    <scope>NUCLEOTIDE SEQUENCE [LARGE SCALE GENOMIC DNA]</scope>
    <source>
        <strain evidence="2 3">11061_1 CR5-6</strain>
    </source>
</reference>
<gene>
    <name evidence="2" type="ORF">PHLGIDRAFT_123594</name>
</gene>
<proteinExistence type="predicted"/>
<dbReference type="AlphaFoldDB" id="A0A0C3P918"/>
<evidence type="ECO:0000256" key="1">
    <source>
        <dbReference type="SAM" id="MobiDB-lite"/>
    </source>
</evidence>
<evidence type="ECO:0000313" key="3">
    <source>
        <dbReference type="Proteomes" id="UP000053257"/>
    </source>
</evidence>
<keyword evidence="3" id="KW-1185">Reference proteome</keyword>
<evidence type="ECO:0000313" key="2">
    <source>
        <dbReference type="EMBL" id="KIP01168.1"/>
    </source>
</evidence>
<accession>A0A0C3P918</accession>
<dbReference type="Proteomes" id="UP000053257">
    <property type="component" value="Unassembled WGS sequence"/>
</dbReference>
<dbReference type="HOGENOM" id="CLU_847617_0_0_1"/>
<sequence>MPIISSIPKEAFITADSDDRATMLFNSQLILKHFMEGKSLADFLIIRFCYIHLLLYLDVLEEARQTQAEHGSMWIRADLSEKRAEGGMTKPRKPLWDDLWISMAFALQLQWDSTRINIPSYEGEYWHGDAESGPLSRQAYESEVSSVAKGCLQRIFQMDRKIDEKSSNLLPDALVARIMLFIPSQPQFKSPRMSERLPRLTDRLNSSDTSLPRPVAYPGIEDDKIFGLESDTAPASPGIDSKPITIANFNEGRQEGATQQTVLQRTSSQLAPFKRSEVTPITPGSETLRTEDDNRGRSTVIARSSSLSRRSFDLNDKCEDKFHIVGLY</sequence>
<feature type="region of interest" description="Disordered" evidence="1">
    <location>
        <begin position="278"/>
        <end position="297"/>
    </location>
</feature>
<protein>
    <submittedName>
        <fullName evidence="2">Uncharacterized protein</fullName>
    </submittedName>
</protein>
<dbReference type="EMBL" id="KN840882">
    <property type="protein sequence ID" value="KIP01168.1"/>
    <property type="molecule type" value="Genomic_DNA"/>
</dbReference>
<name>A0A0C3P918_PHLG1</name>